<evidence type="ECO:0000256" key="1">
    <source>
        <dbReference type="SAM" id="SignalP"/>
    </source>
</evidence>
<proteinExistence type="predicted"/>
<evidence type="ECO:0000313" key="2">
    <source>
        <dbReference type="EMBL" id="KAA5609901.1"/>
    </source>
</evidence>
<dbReference type="OrthoDB" id="5296814at2"/>
<name>A0A5M6INS3_9PROT</name>
<keyword evidence="1" id="KW-0732">Signal</keyword>
<dbReference type="Pfam" id="PF09626">
    <property type="entry name" value="DHC"/>
    <property type="match status" value="1"/>
</dbReference>
<dbReference type="EMBL" id="VWPK01000042">
    <property type="protein sequence ID" value="KAA5609901.1"/>
    <property type="molecule type" value="Genomic_DNA"/>
</dbReference>
<feature type="signal peptide" evidence="1">
    <location>
        <begin position="1"/>
        <end position="21"/>
    </location>
</feature>
<reference evidence="2 3" key="1">
    <citation type="submission" date="2019-09" db="EMBL/GenBank/DDBJ databases">
        <title>Genome sequence of Rhodovastum atsumiense, a diverse member of the Acetobacteraceae family of non-sulfur purple photosynthetic bacteria.</title>
        <authorList>
            <person name="Meyer T."/>
            <person name="Kyndt J."/>
        </authorList>
    </citation>
    <scope>NUCLEOTIDE SEQUENCE [LARGE SCALE GENOMIC DNA]</scope>
    <source>
        <strain evidence="2 3">DSM 21279</strain>
    </source>
</reference>
<dbReference type="AlphaFoldDB" id="A0A5M6INS3"/>
<evidence type="ECO:0000313" key="3">
    <source>
        <dbReference type="Proteomes" id="UP000325255"/>
    </source>
</evidence>
<organism evidence="2 3">
    <name type="scientific">Rhodovastum atsumiense</name>
    <dbReference type="NCBI Taxonomy" id="504468"/>
    <lineage>
        <taxon>Bacteria</taxon>
        <taxon>Pseudomonadati</taxon>
        <taxon>Pseudomonadota</taxon>
        <taxon>Alphaproteobacteria</taxon>
        <taxon>Acetobacterales</taxon>
        <taxon>Acetobacteraceae</taxon>
        <taxon>Rhodovastum</taxon>
    </lineage>
</organism>
<gene>
    <name evidence="2" type="ORF">F1189_21985</name>
</gene>
<comment type="caution">
    <text evidence="2">The sequence shown here is derived from an EMBL/GenBank/DDBJ whole genome shotgun (WGS) entry which is preliminary data.</text>
</comment>
<dbReference type="InterPro" id="IPR036280">
    <property type="entry name" value="Multihaem_cyt_sf"/>
</dbReference>
<protein>
    <submittedName>
        <fullName evidence="2">Cytochrome C</fullName>
    </submittedName>
</protein>
<feature type="chain" id="PRO_5024360998" evidence="1">
    <location>
        <begin position="22"/>
        <end position="144"/>
    </location>
</feature>
<keyword evidence="3" id="KW-1185">Reference proteome</keyword>
<dbReference type="Proteomes" id="UP000325255">
    <property type="component" value="Unassembled WGS sequence"/>
</dbReference>
<sequence length="144" mass="15894">MLPAMLLAMLLATLWALPAAADHDYLGPVTHAPTRKECGTCHMAFQPGLLPAASWQRVMAGLDRHFGEDASLPAPVAADIERYLVTHAGGRRVDASRDRITEQPWFQRKHRRITPATLARPDIRTASNCTACHPDAERGLYDDD</sequence>
<accession>A0A5M6INS3</accession>
<dbReference type="SUPFAM" id="SSF48695">
    <property type="entry name" value="Multiheme cytochromes"/>
    <property type="match status" value="1"/>
</dbReference>
<dbReference type="InterPro" id="IPR018588">
    <property type="entry name" value="Dihaem_cytochrome-c"/>
</dbReference>